<dbReference type="InterPro" id="IPR020612">
    <property type="entry name" value="Methylthiotransferase_CS"/>
</dbReference>
<dbReference type="PANTHER" id="PTHR43837">
    <property type="entry name" value="RIBOSOMAL PROTEIN S12 METHYLTHIOTRANSFERASE RIMO"/>
    <property type="match status" value="1"/>
</dbReference>
<evidence type="ECO:0000313" key="12">
    <source>
        <dbReference type="EMBL" id="MBU5489817.1"/>
    </source>
</evidence>
<organism evidence="12 13">
    <name type="scientific">Butyricicoccus intestinisimiae</name>
    <dbReference type="NCBI Taxonomy" id="2841509"/>
    <lineage>
        <taxon>Bacteria</taxon>
        <taxon>Bacillati</taxon>
        <taxon>Bacillota</taxon>
        <taxon>Clostridia</taxon>
        <taxon>Eubacteriales</taxon>
        <taxon>Butyricicoccaceae</taxon>
        <taxon>Butyricicoccus</taxon>
    </lineage>
</organism>
<dbReference type="SFLD" id="SFLDS00029">
    <property type="entry name" value="Radical_SAM"/>
    <property type="match status" value="1"/>
</dbReference>
<keyword evidence="12" id="KW-0689">Ribosomal protein</keyword>
<name>A0ABS6ERH7_9FIRM</name>
<dbReference type="PANTHER" id="PTHR43837:SF1">
    <property type="entry name" value="RIBOSOMAL PROTEIN US12 METHYLTHIOTRANSFERASE RIMO"/>
    <property type="match status" value="1"/>
</dbReference>
<dbReference type="Proteomes" id="UP000783588">
    <property type="component" value="Unassembled WGS sequence"/>
</dbReference>
<dbReference type="InterPro" id="IPR013848">
    <property type="entry name" value="Methylthiotransferase_N"/>
</dbReference>
<feature type="binding site" evidence="8">
    <location>
        <position position="161"/>
    </location>
    <ligand>
        <name>[4Fe-4S] cluster</name>
        <dbReference type="ChEBI" id="CHEBI:49883"/>
        <label>2</label>
        <note>4Fe-4S-S-AdoMet</note>
    </ligand>
</feature>
<dbReference type="PROSITE" id="PS50926">
    <property type="entry name" value="TRAM"/>
    <property type="match status" value="1"/>
</dbReference>
<dbReference type="InterPro" id="IPR007197">
    <property type="entry name" value="rSAM"/>
</dbReference>
<dbReference type="PROSITE" id="PS01278">
    <property type="entry name" value="MTTASE_RADICAL"/>
    <property type="match status" value="1"/>
</dbReference>
<keyword evidence="13" id="KW-1185">Reference proteome</keyword>
<accession>A0ABS6ERH7</accession>
<dbReference type="EMBL" id="JAHLQI010000002">
    <property type="protein sequence ID" value="MBU5489817.1"/>
    <property type="molecule type" value="Genomic_DNA"/>
</dbReference>
<dbReference type="CDD" id="cd01335">
    <property type="entry name" value="Radical_SAM"/>
    <property type="match status" value="1"/>
</dbReference>
<evidence type="ECO:0000256" key="1">
    <source>
        <dbReference type="ARBA" id="ARBA00022485"/>
    </source>
</evidence>
<dbReference type="InterPro" id="IPR005840">
    <property type="entry name" value="Ribosomal_uS12_MeSTrfase_RimO"/>
</dbReference>
<keyword evidence="1 8" id="KW-0004">4Fe-4S</keyword>
<dbReference type="Pfam" id="PF04055">
    <property type="entry name" value="Radical_SAM"/>
    <property type="match status" value="1"/>
</dbReference>
<dbReference type="EC" id="2.8.4.4" evidence="8"/>
<evidence type="ECO:0000313" key="13">
    <source>
        <dbReference type="Proteomes" id="UP000783588"/>
    </source>
</evidence>
<proteinExistence type="inferred from homology"/>
<feature type="binding site" evidence="8">
    <location>
        <position position="12"/>
    </location>
    <ligand>
        <name>[4Fe-4S] cluster</name>
        <dbReference type="ChEBI" id="CHEBI:49883"/>
        <label>1</label>
    </ligand>
</feature>
<keyword evidence="12" id="KW-0687">Ribonucleoprotein</keyword>
<keyword evidence="4 8" id="KW-0949">S-adenosyl-L-methionine</keyword>
<dbReference type="PROSITE" id="PS51449">
    <property type="entry name" value="MTTASE_N"/>
    <property type="match status" value="1"/>
</dbReference>
<dbReference type="GO" id="GO:0103039">
    <property type="term" value="F:protein methylthiotransferase activity"/>
    <property type="evidence" value="ECO:0007669"/>
    <property type="project" value="UniProtKB-EC"/>
</dbReference>
<keyword evidence="3 8" id="KW-0808">Transferase</keyword>
<dbReference type="SFLD" id="SFLDG01061">
    <property type="entry name" value="methylthiotransferase"/>
    <property type="match status" value="1"/>
</dbReference>
<dbReference type="PROSITE" id="PS51918">
    <property type="entry name" value="RADICAL_SAM"/>
    <property type="match status" value="1"/>
</dbReference>
<comment type="catalytic activity">
    <reaction evidence="8">
        <text>L-aspartate(89)-[ribosomal protein uS12]-hydrogen + (sulfur carrier)-SH + AH2 + 2 S-adenosyl-L-methionine = 3-methylsulfanyl-L-aspartate(89)-[ribosomal protein uS12]-hydrogen + (sulfur carrier)-H + 5'-deoxyadenosine + L-methionine + A + S-adenosyl-L-homocysteine + 2 H(+)</text>
        <dbReference type="Rhea" id="RHEA:37087"/>
        <dbReference type="Rhea" id="RHEA-COMP:10460"/>
        <dbReference type="Rhea" id="RHEA-COMP:10461"/>
        <dbReference type="Rhea" id="RHEA-COMP:14737"/>
        <dbReference type="Rhea" id="RHEA-COMP:14739"/>
        <dbReference type="ChEBI" id="CHEBI:13193"/>
        <dbReference type="ChEBI" id="CHEBI:15378"/>
        <dbReference type="ChEBI" id="CHEBI:17319"/>
        <dbReference type="ChEBI" id="CHEBI:17499"/>
        <dbReference type="ChEBI" id="CHEBI:29917"/>
        <dbReference type="ChEBI" id="CHEBI:29961"/>
        <dbReference type="ChEBI" id="CHEBI:57844"/>
        <dbReference type="ChEBI" id="CHEBI:57856"/>
        <dbReference type="ChEBI" id="CHEBI:59789"/>
        <dbReference type="ChEBI" id="CHEBI:64428"/>
        <dbReference type="ChEBI" id="CHEBI:73599"/>
        <dbReference type="EC" id="2.8.4.4"/>
    </reaction>
</comment>
<reference evidence="12 13" key="1">
    <citation type="submission" date="2021-06" db="EMBL/GenBank/DDBJ databases">
        <authorList>
            <person name="Sun Q."/>
            <person name="Li D."/>
        </authorList>
    </citation>
    <scope>NUCLEOTIDE SEQUENCE [LARGE SCALE GENOMIC DNA]</scope>
    <source>
        <strain evidence="12 13">MSJd-7</strain>
    </source>
</reference>
<dbReference type="RefSeq" id="WP_216469470.1">
    <property type="nucleotide sequence ID" value="NZ_JAHLQI010000002.1"/>
</dbReference>
<feature type="domain" description="TRAM" evidence="9">
    <location>
        <begin position="375"/>
        <end position="443"/>
    </location>
</feature>
<dbReference type="GO" id="GO:0005840">
    <property type="term" value="C:ribosome"/>
    <property type="evidence" value="ECO:0007669"/>
    <property type="project" value="UniProtKB-KW"/>
</dbReference>
<sequence>MSIKLGMISLGCAKNLVDGEHMLAQLADAGVTIVDDVAEADVAVVNTCGFIESAKQEAINTILETAQLKQTGSLKALIVTGCLVQRYPKEIVEELPEIDAVLGTGSYTNIVDAVRAVMQAPGTVYQNFGQINEAEMEGGRILLTPGYSAYLKIAEGCDNHCAYCVIPSLRGKFRSRAMEDVLKEAQALADAGVRELIIVAQDITRYGMDLYHEHKLSELLHELCKMDFTWVRLHYLYPDEITDDMIETIAQEPKIVKYLDIPIQHVNNRILRAMHRRGDAQFLRELFHKLRREIPGLVLRTSLIVGLPGETDEEFEELCDFLREMQIERAGVFCYSPEEGSEAAEMPDQIDEELKNERRMIIEELQSDVLDQFAARMQGQLLDVLCEGWDGETGLYYGRSYADSQDIDARVLFDSTFSVEEGDFVPVRITGAQGADLTGSTERAQ</sequence>
<evidence type="ECO:0000256" key="4">
    <source>
        <dbReference type="ARBA" id="ARBA00022691"/>
    </source>
</evidence>
<feature type="binding site" evidence="8">
    <location>
        <position position="164"/>
    </location>
    <ligand>
        <name>[4Fe-4S] cluster</name>
        <dbReference type="ChEBI" id="CHEBI:49883"/>
        <label>2</label>
        <note>4Fe-4S-S-AdoMet</note>
    </ligand>
</feature>
<evidence type="ECO:0000259" key="11">
    <source>
        <dbReference type="PROSITE" id="PS51918"/>
    </source>
</evidence>
<evidence type="ECO:0000256" key="3">
    <source>
        <dbReference type="ARBA" id="ARBA00022679"/>
    </source>
</evidence>
<evidence type="ECO:0000256" key="8">
    <source>
        <dbReference type="HAMAP-Rule" id="MF_01865"/>
    </source>
</evidence>
<comment type="cofactor">
    <cofactor evidence="8">
        <name>[4Fe-4S] cluster</name>
        <dbReference type="ChEBI" id="CHEBI:49883"/>
    </cofactor>
    <text evidence="8">Binds 2 [4Fe-4S] clusters. One cluster is coordinated with 3 cysteines and an exchangeable S-adenosyl-L-methionine.</text>
</comment>
<evidence type="ECO:0000259" key="9">
    <source>
        <dbReference type="PROSITE" id="PS50926"/>
    </source>
</evidence>
<dbReference type="NCBIfam" id="TIGR01125">
    <property type="entry name" value="30S ribosomal protein S12 methylthiotransferase RimO"/>
    <property type="match status" value="1"/>
</dbReference>
<comment type="function">
    <text evidence="8">Catalyzes the methylthiolation of an aspartic acid residue of ribosomal protein uS12.</text>
</comment>
<feature type="domain" description="MTTase N-terminal" evidence="10">
    <location>
        <begin position="3"/>
        <end position="119"/>
    </location>
</feature>
<keyword evidence="6 8" id="KW-0408">Iron</keyword>
<dbReference type="NCBIfam" id="TIGR00089">
    <property type="entry name" value="MiaB/RimO family radical SAM methylthiotransferase"/>
    <property type="match status" value="1"/>
</dbReference>
<dbReference type="HAMAP" id="MF_01865">
    <property type="entry name" value="MTTase_RimO"/>
    <property type="match status" value="1"/>
</dbReference>
<comment type="caution">
    <text evidence="12">The sequence shown here is derived from an EMBL/GenBank/DDBJ whole genome shotgun (WGS) entry which is preliminary data.</text>
</comment>
<gene>
    <name evidence="8 12" type="primary">rimO</name>
    <name evidence="12" type="ORF">KQI75_04120</name>
</gene>
<evidence type="ECO:0000256" key="5">
    <source>
        <dbReference type="ARBA" id="ARBA00022723"/>
    </source>
</evidence>
<dbReference type="Pfam" id="PF00919">
    <property type="entry name" value="UPF0004"/>
    <property type="match status" value="1"/>
</dbReference>
<comment type="subcellular location">
    <subcellularLocation>
        <location evidence="8">Cytoplasm</location>
    </subcellularLocation>
</comment>
<dbReference type="SFLD" id="SFLDG01082">
    <property type="entry name" value="B12-binding_domain_containing"/>
    <property type="match status" value="1"/>
</dbReference>
<keyword evidence="7 8" id="KW-0411">Iron-sulfur</keyword>
<evidence type="ECO:0000256" key="2">
    <source>
        <dbReference type="ARBA" id="ARBA00022490"/>
    </source>
</evidence>
<evidence type="ECO:0000256" key="6">
    <source>
        <dbReference type="ARBA" id="ARBA00023004"/>
    </source>
</evidence>
<protein>
    <recommendedName>
        <fullName evidence="8">Ribosomal protein uS12 methylthiotransferase RimO</fullName>
        <shortName evidence="8">uS12 MTTase</shortName>
        <shortName evidence="8">uS12 methylthiotransferase</shortName>
        <ecNumber evidence="8">2.8.4.4</ecNumber>
    </recommendedName>
    <alternativeName>
        <fullName evidence="8">Ribosomal protein uS12 (aspartate-C(3))-methylthiotransferase</fullName>
    </alternativeName>
    <alternativeName>
        <fullName evidence="8">Ribosome maturation factor RimO</fullName>
    </alternativeName>
</protein>
<keyword evidence="2 8" id="KW-0963">Cytoplasm</keyword>
<dbReference type="InterPro" id="IPR002792">
    <property type="entry name" value="TRAM_dom"/>
</dbReference>
<comment type="similarity">
    <text evidence="8">Belongs to the methylthiotransferase family. RimO subfamily.</text>
</comment>
<dbReference type="InterPro" id="IPR005839">
    <property type="entry name" value="Methylthiotransferase"/>
</dbReference>
<keyword evidence="5 8" id="KW-0479">Metal-binding</keyword>
<feature type="binding site" evidence="8">
    <location>
        <position position="48"/>
    </location>
    <ligand>
        <name>[4Fe-4S] cluster</name>
        <dbReference type="ChEBI" id="CHEBI:49883"/>
        <label>1</label>
    </ligand>
</feature>
<dbReference type="SFLD" id="SFLDF00274">
    <property type="entry name" value="ribosomal_protein_S12_methylth"/>
    <property type="match status" value="1"/>
</dbReference>
<evidence type="ECO:0000259" key="10">
    <source>
        <dbReference type="PROSITE" id="PS51449"/>
    </source>
</evidence>
<dbReference type="SMART" id="SM00729">
    <property type="entry name" value="Elp3"/>
    <property type="match status" value="1"/>
</dbReference>
<feature type="binding site" evidence="8">
    <location>
        <position position="82"/>
    </location>
    <ligand>
        <name>[4Fe-4S] cluster</name>
        <dbReference type="ChEBI" id="CHEBI:49883"/>
        <label>1</label>
    </ligand>
</feature>
<dbReference type="Pfam" id="PF18693">
    <property type="entry name" value="TRAM_2"/>
    <property type="match status" value="1"/>
</dbReference>
<evidence type="ECO:0000256" key="7">
    <source>
        <dbReference type="ARBA" id="ARBA00023014"/>
    </source>
</evidence>
<feature type="binding site" evidence="8">
    <location>
        <position position="157"/>
    </location>
    <ligand>
        <name>[4Fe-4S] cluster</name>
        <dbReference type="ChEBI" id="CHEBI:49883"/>
        <label>2</label>
        <note>4Fe-4S-S-AdoMet</note>
    </ligand>
</feature>
<dbReference type="InterPro" id="IPR006638">
    <property type="entry name" value="Elp3/MiaA/NifB-like_rSAM"/>
</dbReference>
<feature type="domain" description="Radical SAM core" evidence="11">
    <location>
        <begin position="143"/>
        <end position="374"/>
    </location>
</feature>